<dbReference type="Pfam" id="PF00501">
    <property type="entry name" value="AMP-binding"/>
    <property type="match status" value="1"/>
</dbReference>
<evidence type="ECO:0000313" key="5">
    <source>
        <dbReference type="EMBL" id="AOW21068.1"/>
    </source>
</evidence>
<sequence length="604" mass="68194">MKKPTWIPNKEIIQRSNIFKMMRKHHFSSYVDFWSWSVKNKKQFWSETVENLGIKFSKDYTDILDTSEGIENAKWLFNAKMNIVDSCFQNLDDAVAVYFQKPNKSIQKVTQRELENLVNQIANSFADFDVNSGDTIAIDLPMTLESVAIYLGAIKSGIKVATVADSFTPNEIAIRLKITNPKLVFTQDVMQRAGKNLPLYQKVIDAKASKIVVISTEENPVSLRKQDLFWTDFLSENKEFTSVKQSPEETITILFSSGTTGEPKAIPWNHTTPIKSASDGYYHQDIHQNDVVCWPTNLGWMMGPWLVFAALINKASIALYYDAPLTPDFGKFIQDSKTTMLGVIPSIVKHWKNTSCMESFDWNSIKCFSSTGEVSNPSEMEYLMNLAGNKPVIEYCGGTEIGGGYVTSTVVQPNIPSVFSTQALGGEFVLLNDENEVSDKGELFLIPPIMGLSTKLLNRNHHEVYYKDTPKYKSKLRRHGDELIRLENGYYRTLGRVDDAMNLGGIKVSATQIEAVINTLDFVKECAAIAVAPKDGGPSLLVVFYVEKPNEFSTNERLKSSQKIVRNEINPLFKVSDLVKIDILPRTASNKVMRRKLRDNYIIK</sequence>
<dbReference type="STRING" id="1850246.LPB138_10420"/>
<protein>
    <submittedName>
        <fullName evidence="5">AMP-dependent synthetase</fullName>
    </submittedName>
</protein>
<dbReference type="InterPro" id="IPR042099">
    <property type="entry name" value="ANL_N_sf"/>
</dbReference>
<name>A0A1D8P925_9FLAO</name>
<feature type="domain" description="Acetyl-coenzyme A synthetase N-terminal" evidence="4">
    <location>
        <begin position="30"/>
        <end position="87"/>
    </location>
</feature>
<dbReference type="InterPro" id="IPR032387">
    <property type="entry name" value="ACAS_N"/>
</dbReference>
<dbReference type="EMBL" id="CP017478">
    <property type="protein sequence ID" value="AOW21068.1"/>
    <property type="molecule type" value="Genomic_DNA"/>
</dbReference>
<dbReference type="Proteomes" id="UP000176050">
    <property type="component" value="Chromosome"/>
</dbReference>
<feature type="domain" description="AMP-binding enzyme C-terminal" evidence="3">
    <location>
        <begin position="512"/>
        <end position="591"/>
    </location>
</feature>
<dbReference type="Pfam" id="PF13193">
    <property type="entry name" value="AMP-binding_C"/>
    <property type="match status" value="1"/>
</dbReference>
<evidence type="ECO:0000259" key="3">
    <source>
        <dbReference type="Pfam" id="PF13193"/>
    </source>
</evidence>
<reference evidence="5 6" key="1">
    <citation type="submission" date="2016-10" db="EMBL/GenBank/DDBJ databases">
        <title>Lutibacter sp. LPB0138, isolated from marine gastropod.</title>
        <authorList>
            <person name="Kim E."/>
            <person name="Yi H."/>
        </authorList>
    </citation>
    <scope>NUCLEOTIDE SEQUENCE [LARGE SCALE GENOMIC DNA]</scope>
    <source>
        <strain evidence="5 6">LPB0138</strain>
    </source>
</reference>
<organism evidence="5 6">
    <name type="scientific">Urechidicola croceus</name>
    <dbReference type="NCBI Taxonomy" id="1850246"/>
    <lineage>
        <taxon>Bacteria</taxon>
        <taxon>Pseudomonadati</taxon>
        <taxon>Bacteroidota</taxon>
        <taxon>Flavobacteriia</taxon>
        <taxon>Flavobacteriales</taxon>
        <taxon>Flavobacteriaceae</taxon>
        <taxon>Urechidicola</taxon>
    </lineage>
</organism>
<dbReference type="Gene3D" id="3.40.50.12780">
    <property type="entry name" value="N-terminal domain of ligase-like"/>
    <property type="match status" value="1"/>
</dbReference>
<evidence type="ECO:0000259" key="2">
    <source>
        <dbReference type="Pfam" id="PF00501"/>
    </source>
</evidence>
<dbReference type="InterPro" id="IPR045851">
    <property type="entry name" value="AMP-bd_C_sf"/>
</dbReference>
<feature type="domain" description="AMP-dependent synthetase/ligase" evidence="2">
    <location>
        <begin position="92"/>
        <end position="443"/>
    </location>
</feature>
<dbReference type="InterPro" id="IPR000873">
    <property type="entry name" value="AMP-dep_synth/lig_dom"/>
</dbReference>
<dbReference type="InterPro" id="IPR025110">
    <property type="entry name" value="AMP-bd_C"/>
</dbReference>
<evidence type="ECO:0000313" key="6">
    <source>
        <dbReference type="Proteomes" id="UP000176050"/>
    </source>
</evidence>
<dbReference type="InterPro" id="IPR020845">
    <property type="entry name" value="AMP-binding_CS"/>
</dbReference>
<comment type="similarity">
    <text evidence="1">Belongs to the ATP-dependent AMP-binding enzyme family.</text>
</comment>
<dbReference type="KEGG" id="lul:LPB138_10420"/>
<evidence type="ECO:0000259" key="4">
    <source>
        <dbReference type="Pfam" id="PF16177"/>
    </source>
</evidence>
<dbReference type="RefSeq" id="WP_070237232.1">
    <property type="nucleotide sequence ID" value="NZ_CP017478.1"/>
</dbReference>
<keyword evidence="6" id="KW-1185">Reference proteome</keyword>
<dbReference type="AlphaFoldDB" id="A0A1D8P925"/>
<evidence type="ECO:0000256" key="1">
    <source>
        <dbReference type="ARBA" id="ARBA00006432"/>
    </source>
</evidence>
<dbReference type="Gene3D" id="3.30.300.30">
    <property type="match status" value="1"/>
</dbReference>
<dbReference type="PANTHER" id="PTHR44378:SF2">
    <property type="entry name" value="ACYL-ACTIVATING ENZYME 17, PEROXISOMAL-RELATED"/>
    <property type="match status" value="1"/>
</dbReference>
<dbReference type="Pfam" id="PF16177">
    <property type="entry name" value="ACAS_N"/>
    <property type="match status" value="1"/>
</dbReference>
<dbReference type="PANTHER" id="PTHR44378">
    <property type="entry name" value="ACYL-ACTIVATING ENZYME 17, PEROXISOMAL-RELATED"/>
    <property type="match status" value="1"/>
</dbReference>
<dbReference type="PROSITE" id="PS00455">
    <property type="entry name" value="AMP_BINDING"/>
    <property type="match status" value="1"/>
</dbReference>
<accession>A0A1D8P925</accession>
<proteinExistence type="inferred from homology"/>
<dbReference type="SUPFAM" id="SSF56801">
    <property type="entry name" value="Acetyl-CoA synthetase-like"/>
    <property type="match status" value="1"/>
</dbReference>
<gene>
    <name evidence="5" type="ORF">LPB138_10420</name>
</gene>
<dbReference type="OrthoDB" id="4317020at2"/>